<evidence type="ECO:0000256" key="1">
    <source>
        <dbReference type="ARBA" id="ARBA00004651"/>
    </source>
</evidence>
<gene>
    <name evidence="10" type="ORF">OSSY52_06210</name>
</gene>
<evidence type="ECO:0000313" key="11">
    <source>
        <dbReference type="Proteomes" id="UP000516361"/>
    </source>
</evidence>
<dbReference type="Pfam" id="PF12821">
    <property type="entry name" value="ThrE_2"/>
    <property type="match status" value="1"/>
</dbReference>
<evidence type="ECO:0000256" key="5">
    <source>
        <dbReference type="ARBA" id="ARBA00022989"/>
    </source>
</evidence>
<feature type="transmembrane region" description="Helical" evidence="8">
    <location>
        <begin position="45"/>
        <end position="67"/>
    </location>
</feature>
<dbReference type="KEGG" id="ocy:OSSY52_06210"/>
<dbReference type="InterPro" id="IPR024528">
    <property type="entry name" value="ThrE_2"/>
</dbReference>
<dbReference type="EMBL" id="AP018712">
    <property type="protein sequence ID" value="BBE30480.1"/>
    <property type="molecule type" value="Genomic_DNA"/>
</dbReference>
<evidence type="ECO:0000256" key="7">
    <source>
        <dbReference type="ARBA" id="ARBA00034125"/>
    </source>
</evidence>
<accession>A0A7G1G2B0</accession>
<evidence type="ECO:0000256" key="8">
    <source>
        <dbReference type="SAM" id="Phobius"/>
    </source>
</evidence>
<dbReference type="Proteomes" id="UP000516361">
    <property type="component" value="Chromosome"/>
</dbReference>
<dbReference type="RefSeq" id="WP_190615573.1">
    <property type="nucleotide sequence ID" value="NZ_AP018712.1"/>
</dbReference>
<organism evidence="10 11">
    <name type="scientific">Tepiditoga spiralis</name>
    <dbReference type="NCBI Taxonomy" id="2108365"/>
    <lineage>
        <taxon>Bacteria</taxon>
        <taxon>Thermotogati</taxon>
        <taxon>Thermotogota</taxon>
        <taxon>Thermotogae</taxon>
        <taxon>Petrotogales</taxon>
        <taxon>Petrotogaceae</taxon>
        <taxon>Tepiditoga</taxon>
    </lineage>
</organism>
<keyword evidence="2" id="KW-1003">Cell membrane</keyword>
<reference evidence="10 11" key="1">
    <citation type="submission" date="2018-06" db="EMBL/GenBank/DDBJ databases">
        <title>Genome sequencing of Oceanotoga sp. sy52.</title>
        <authorList>
            <person name="Mori K."/>
        </authorList>
    </citation>
    <scope>NUCLEOTIDE SEQUENCE [LARGE SCALE GENOMIC DNA]</scope>
    <source>
        <strain evidence="11">sy52</strain>
    </source>
</reference>
<proteinExistence type="inferred from homology"/>
<dbReference type="GO" id="GO:0015744">
    <property type="term" value="P:succinate transport"/>
    <property type="evidence" value="ECO:0007669"/>
    <property type="project" value="TreeGrafter"/>
</dbReference>
<dbReference type="InParanoid" id="A0A7G1G2B0"/>
<comment type="similarity">
    <text evidence="7">Belongs to the ThrE exporter (TC 2.A.79) family.</text>
</comment>
<evidence type="ECO:0000259" key="9">
    <source>
        <dbReference type="Pfam" id="PF12821"/>
    </source>
</evidence>
<keyword evidence="5 8" id="KW-1133">Transmembrane helix</keyword>
<evidence type="ECO:0000256" key="4">
    <source>
        <dbReference type="ARBA" id="ARBA00022692"/>
    </source>
</evidence>
<comment type="subcellular location">
    <subcellularLocation>
        <location evidence="1">Cell membrane</location>
        <topology evidence="1">Multi-pass membrane protein</topology>
    </subcellularLocation>
</comment>
<evidence type="ECO:0000313" key="10">
    <source>
        <dbReference type="EMBL" id="BBE30480.1"/>
    </source>
</evidence>
<protein>
    <submittedName>
        <fullName evidence="10">Membrane protein</fullName>
    </submittedName>
</protein>
<feature type="domain" description="Threonine/Serine exporter ThrE" evidence="9">
    <location>
        <begin position="5"/>
        <end position="130"/>
    </location>
</feature>
<sequence>MIIRIIFSYFATGAFSILFKTPAKYVPLSALSGMIGWSVYEVSNAYFSIEVAFVLSAFIAGFVSILFSNLFLVNSKIFMIPAVIPLVPGAPAFFSIQKFIEKDYNQAINFAYATFVAAFGIVIGLSMATYIFSFFNDFFDRKRILKYNNSIKNK</sequence>
<evidence type="ECO:0000256" key="3">
    <source>
        <dbReference type="ARBA" id="ARBA00022519"/>
    </source>
</evidence>
<name>A0A7G1G2B0_9BACT</name>
<feature type="transmembrane region" description="Helical" evidence="8">
    <location>
        <begin position="112"/>
        <end position="135"/>
    </location>
</feature>
<dbReference type="PANTHER" id="PTHR34390">
    <property type="entry name" value="UPF0442 PROTEIN YJJB-RELATED"/>
    <property type="match status" value="1"/>
</dbReference>
<dbReference type="GO" id="GO:0005886">
    <property type="term" value="C:plasma membrane"/>
    <property type="evidence" value="ECO:0007669"/>
    <property type="project" value="UniProtKB-SubCell"/>
</dbReference>
<keyword evidence="11" id="KW-1185">Reference proteome</keyword>
<feature type="transmembrane region" description="Helical" evidence="8">
    <location>
        <begin position="79"/>
        <end position="100"/>
    </location>
</feature>
<dbReference type="AlphaFoldDB" id="A0A7G1G2B0"/>
<keyword evidence="3" id="KW-0997">Cell inner membrane</keyword>
<evidence type="ECO:0000256" key="6">
    <source>
        <dbReference type="ARBA" id="ARBA00023136"/>
    </source>
</evidence>
<dbReference type="InterPro" id="IPR050539">
    <property type="entry name" value="ThrE_Dicarb/AminoAcid_Exp"/>
</dbReference>
<dbReference type="PANTHER" id="PTHR34390:SF1">
    <property type="entry name" value="SUCCINATE TRANSPORTER SUBUNIT YJJB-RELATED"/>
    <property type="match status" value="1"/>
</dbReference>
<evidence type="ECO:0000256" key="2">
    <source>
        <dbReference type="ARBA" id="ARBA00022475"/>
    </source>
</evidence>
<keyword evidence="6 8" id="KW-0472">Membrane</keyword>
<feature type="transmembrane region" description="Helical" evidence="8">
    <location>
        <begin position="7"/>
        <end position="25"/>
    </location>
</feature>
<keyword evidence="4 8" id="KW-0812">Transmembrane</keyword>